<gene>
    <name evidence="1" type="ORF">AB4874_10475</name>
</gene>
<dbReference type="RefSeq" id="WP_368391945.1">
    <property type="nucleotide sequence ID" value="NZ_JBFRYC010000005.1"/>
</dbReference>
<evidence type="ECO:0000313" key="1">
    <source>
        <dbReference type="EMBL" id="MEX1662071.1"/>
    </source>
</evidence>
<protein>
    <submittedName>
        <fullName evidence="1">DUF2478 domain-containing protein</fullName>
    </submittedName>
</protein>
<sequence>MFPIATVSCPGRGDADLLLSRFAQHLIASGLRVCGTVQINTERAKSHACDMDIQVLPDGPVLRISQALGAGSRGCRLNPAALETAVHAVSDRLEGADVLIINKFGKMEAEGRGFRAVMAEAVALGIPILTGLNGLNEAAFAQFADGYAQALAPEMGALCHWLDGFQAIAISEGRTEQMTI</sequence>
<keyword evidence="2" id="KW-1185">Reference proteome</keyword>
<dbReference type="Proteomes" id="UP001557465">
    <property type="component" value="Unassembled WGS sequence"/>
</dbReference>
<evidence type="ECO:0000313" key="2">
    <source>
        <dbReference type="Proteomes" id="UP001557465"/>
    </source>
</evidence>
<dbReference type="InterPro" id="IPR018912">
    <property type="entry name" value="DUF2478"/>
</dbReference>
<reference evidence="1 2" key="1">
    <citation type="journal article" date="2011" name="Int. J. Syst. Evol. Microbiol.">
        <title>Zhongshania antarctica gen. nov., sp. nov. and Zhongshania guokunii sp. nov., gammaproteobacteria respectively isolated from coastal attached (fast) ice and surface seawater of the Antarctic.</title>
        <authorList>
            <person name="Li H.J."/>
            <person name="Zhang X.Y."/>
            <person name="Chen C.X."/>
            <person name="Zhang Y.J."/>
            <person name="Gao Z.M."/>
            <person name="Yu Y."/>
            <person name="Chen X.L."/>
            <person name="Chen B."/>
            <person name="Zhang Y.Z."/>
        </authorList>
    </citation>
    <scope>NUCLEOTIDE SEQUENCE [LARGE SCALE GENOMIC DNA]</scope>
    <source>
        <strain evidence="1 2">15-R06ZXC-3</strain>
    </source>
</reference>
<accession>A0ABV3TKG0</accession>
<organism evidence="1 2">
    <name type="scientific">Thioclava arctica</name>
    <dbReference type="NCBI Taxonomy" id="3238301"/>
    <lineage>
        <taxon>Bacteria</taxon>
        <taxon>Pseudomonadati</taxon>
        <taxon>Pseudomonadota</taxon>
        <taxon>Alphaproteobacteria</taxon>
        <taxon>Rhodobacterales</taxon>
        <taxon>Paracoccaceae</taxon>
        <taxon>Thioclava</taxon>
    </lineage>
</organism>
<dbReference type="EMBL" id="JBFRYC010000005">
    <property type="protein sequence ID" value="MEX1662071.1"/>
    <property type="molecule type" value="Genomic_DNA"/>
</dbReference>
<name>A0ABV3TKG0_9RHOB</name>
<comment type="caution">
    <text evidence="1">The sequence shown here is derived from an EMBL/GenBank/DDBJ whole genome shotgun (WGS) entry which is preliminary data.</text>
</comment>
<dbReference type="Pfam" id="PF10649">
    <property type="entry name" value="DUF2478"/>
    <property type="match status" value="1"/>
</dbReference>
<proteinExistence type="predicted"/>